<protein>
    <submittedName>
        <fullName evidence="2">Uncharacterized protein</fullName>
    </submittedName>
</protein>
<reference evidence="2 3" key="1">
    <citation type="submission" date="2020-04" db="EMBL/GenBank/DDBJ databases">
        <authorList>
            <person name="Wallbank WR R."/>
            <person name="Pardo Diaz C."/>
            <person name="Kozak K."/>
            <person name="Martin S."/>
            <person name="Jiggins C."/>
            <person name="Moest M."/>
            <person name="Warren A I."/>
            <person name="Byers J.R.P. K."/>
            <person name="Montejo-Kovacevich G."/>
            <person name="Yen C E."/>
        </authorList>
    </citation>
    <scope>NUCLEOTIDE SEQUENCE [LARGE SCALE GENOMIC DNA]</scope>
</reference>
<feature type="region of interest" description="Disordered" evidence="1">
    <location>
        <begin position="652"/>
        <end position="682"/>
    </location>
</feature>
<evidence type="ECO:0000313" key="3">
    <source>
        <dbReference type="Proteomes" id="UP000494256"/>
    </source>
</evidence>
<feature type="region of interest" description="Disordered" evidence="1">
    <location>
        <begin position="1244"/>
        <end position="1316"/>
    </location>
</feature>
<dbReference type="Proteomes" id="UP000494256">
    <property type="component" value="Unassembled WGS sequence"/>
</dbReference>
<name>A0A8S0ZB71_ARCPL</name>
<evidence type="ECO:0000256" key="1">
    <source>
        <dbReference type="SAM" id="MobiDB-lite"/>
    </source>
</evidence>
<feature type="compositionally biased region" description="Basic and acidic residues" evidence="1">
    <location>
        <begin position="524"/>
        <end position="543"/>
    </location>
</feature>
<feature type="compositionally biased region" description="Basic and acidic residues" evidence="1">
    <location>
        <begin position="1635"/>
        <end position="1646"/>
    </location>
</feature>
<feature type="compositionally biased region" description="Basic and acidic residues" evidence="1">
    <location>
        <begin position="1244"/>
        <end position="1261"/>
    </location>
</feature>
<dbReference type="EMBL" id="CADEBD010000286">
    <property type="protein sequence ID" value="CAB3229578.1"/>
    <property type="molecule type" value="Genomic_DNA"/>
</dbReference>
<feature type="compositionally biased region" description="Basic and acidic residues" evidence="1">
    <location>
        <begin position="1360"/>
        <end position="1383"/>
    </location>
</feature>
<evidence type="ECO:0000313" key="2">
    <source>
        <dbReference type="EMBL" id="CAB3229578.1"/>
    </source>
</evidence>
<gene>
    <name evidence="2" type="ORF">APLA_LOCUS4173</name>
</gene>
<comment type="caution">
    <text evidence="2">The sequence shown here is derived from an EMBL/GenBank/DDBJ whole genome shotgun (WGS) entry which is preliminary data.</text>
</comment>
<feature type="region of interest" description="Disordered" evidence="1">
    <location>
        <begin position="1353"/>
        <end position="1395"/>
    </location>
</feature>
<feature type="compositionally biased region" description="Basic and acidic residues" evidence="1">
    <location>
        <begin position="1271"/>
        <end position="1280"/>
    </location>
</feature>
<feature type="region of interest" description="Disordered" evidence="1">
    <location>
        <begin position="1635"/>
        <end position="1658"/>
    </location>
</feature>
<sequence length="1808" mass="206413">MDVGKLLKDVNSLNEYIDVTQDSSEKCTKSKIQLNMTTVLALKKIRSLEVEYVNKCEEIGIASVIFERMLHLPPSKTWGVLSKEMVSLLRYWLDAVRKHLVKHSPHWWKFLKSLLRFLKEIRLKDSSMPNILVEHTAECLFDLATTNEPDAMQRYEILHCFNMYCSESTREIRFALRSKFGQYFIKLATYMSKCGNLPTQYSIMETLLRWLVPRQDRTLRITSASKWFPVRLYTKNVIDIFLERPWMNFFQDARDLLNAHNESSNLITSVICRKLTFGDIIIIKDTDKTDSWLDLNSASKCMSVLLDPRVLDAFGCTNHKSFETFVVSEDNTETAKLTRESDILTLSVQTFSPPRVLPSCIKLGDDVSCHVTALISSRSDVKRLDGALRMIFNDKYQLLLDLEKEAMLSPPKATEHSNEKSKNDPRFSHPVEVRRRKHSGYIVKTRQPHSCMSPSTASTSSLAQLHEKLAALPRYKFEKESLGVCAPPDLSIVTEVSEADAQSITTLNRKAFGVCDKNNYALDSSKKSQSDSETSRKKPELKTKAKGRLLSPIVREETPSCLLVATIGSADDSVINDTIERLSKSKDYDPDNIVNLLVQEALNAKKKDQIDSGINAKENTSQELNDNIDAIDNTPKKKIDLIESVKKYPKVVSPTSDESNTEAISDTPNEYVNTRRKKKDNPKSNCLEKNCFDVHVVEEFFSQHFTGNREQEVIISPTLAKKINETSSEFSDGLLDDGLVLMGDESQNLDPFNINNIEVIECLNNIVDKVCDEFNKCSEYLNRDQETVAGDISDLEDDLPLKDILCKIQNVNAENKIVNKVPQKPKKIKLKYKVSSKKENMKTRTIRKNKLEVENAAKMSTIMEDNAETVVESNVSSVVQENIEINNENAHLDNAADVETPMLRRKRKLFSPKDEKITEEAPMNSQENDFINSKINKTPKSTLSYKPYKDIEQERQRYIRMPRNRKSKKIESPSPRTKKMNELFEKVKESSNSEPVKLINRASDVYNFSTDSEEEFKEKKIAISKKNSITTVGSEECTVLRRGRVVKRTNYASKDEGKKRKVTRRQRTKKIEVEPVNDLIDEKMREQKEVLDTSVVIEIPRILETAPLLVLENPPQMEAITDKDEKTNIKQQKTKGTKKTKSKTINLVKGAKKIVNIKPNSENDRTESPLPGLVVEEARTPKTKGDGDLSANMVDKFKKICQNPEKYINESNNTQILLSDNDKNINSPQNFNVTDEFLELELQTKDELRRNRKDPKTEKPSTVKPKRKAKEKNIEKDTSKKCTIRTLSLPGSETKSDQSISTVGITGHGDSEEAPPSPKLIVERLEHRNLESEYLDRSIKKYFDKLTEEINNINSSTHDNSNDKNKTTVTNKSDKLNKEDIKKKSSCSPQSLKSPVVSIERMSLEDISRWLPSRRNSESDTDSSISRKSKTLLKNSISSNIVESKHDTDSENYPEIQETAKKPLIKENSPVVKVNHTGEHSKSLLQNNDCSKSTQSKKICVIRNKNDPKLRVVLPRRVKNTPKSCISPIKLFEDCDKNVDKLSQSTLSDDQDYINGIKDTFCNIVRRRKIQSQSSKAEESIKELSHAKENEIEFLRITPQINLTQNTDSESILDKMSTSTKIADCKALKRKLEENRNDSKKKKVEDNNNMGDFISASGNTESSVDEWFKRNEPSSSRGEALNISVRDSLHNVMEKLDTTLIEIHQNTSKKFVHLFVSAQQQLCELKEERHKMYKRVAADLLASVVQLMDDKFCDLDKMSQEQDMNFMKQLKEQTSGVIREDCKQKRVMVQLLKEDVQAVLEHMKRSTD</sequence>
<feature type="compositionally biased region" description="Polar residues" evidence="1">
    <location>
        <begin position="1285"/>
        <end position="1304"/>
    </location>
</feature>
<organism evidence="2 3">
    <name type="scientific">Arctia plantaginis</name>
    <name type="common">Wood tiger moth</name>
    <name type="synonym">Phalaena plantaginis</name>
    <dbReference type="NCBI Taxonomy" id="874455"/>
    <lineage>
        <taxon>Eukaryota</taxon>
        <taxon>Metazoa</taxon>
        <taxon>Ecdysozoa</taxon>
        <taxon>Arthropoda</taxon>
        <taxon>Hexapoda</taxon>
        <taxon>Insecta</taxon>
        <taxon>Pterygota</taxon>
        <taxon>Neoptera</taxon>
        <taxon>Endopterygota</taxon>
        <taxon>Lepidoptera</taxon>
        <taxon>Glossata</taxon>
        <taxon>Ditrysia</taxon>
        <taxon>Noctuoidea</taxon>
        <taxon>Erebidae</taxon>
        <taxon>Arctiinae</taxon>
        <taxon>Arctia</taxon>
    </lineage>
</organism>
<accession>A0A8S0ZB71</accession>
<feature type="compositionally biased region" description="Polar residues" evidence="1">
    <location>
        <begin position="653"/>
        <end position="672"/>
    </location>
</feature>
<feature type="region of interest" description="Disordered" evidence="1">
    <location>
        <begin position="523"/>
        <end position="548"/>
    </location>
</feature>
<proteinExistence type="predicted"/>
<dbReference type="OrthoDB" id="2020852at2759"/>